<evidence type="ECO:0000313" key="11">
    <source>
        <dbReference type="Proteomes" id="UP001150062"/>
    </source>
</evidence>
<feature type="transmembrane region" description="Helical" evidence="9">
    <location>
        <begin position="228"/>
        <end position="246"/>
    </location>
</feature>
<accession>A0ABQ8YUR4</accession>
<evidence type="ECO:0000256" key="4">
    <source>
        <dbReference type="ARBA" id="ARBA00022692"/>
    </source>
</evidence>
<reference evidence="10" key="1">
    <citation type="submission" date="2022-08" db="EMBL/GenBank/DDBJ databases">
        <title>Novel sulfate-reducing endosymbionts in the free-living metamonad Anaeramoeba.</title>
        <authorList>
            <person name="Jerlstrom-Hultqvist J."/>
            <person name="Cepicka I."/>
            <person name="Gallot-Lavallee L."/>
            <person name="Salas-Leiva D."/>
            <person name="Curtis B.A."/>
            <person name="Zahonova K."/>
            <person name="Pipaliya S."/>
            <person name="Dacks J."/>
            <person name="Roger A.J."/>
        </authorList>
    </citation>
    <scope>NUCLEOTIDE SEQUENCE</scope>
    <source>
        <strain evidence="10">Schooner1</strain>
    </source>
</reference>
<feature type="compositionally biased region" description="Acidic residues" evidence="8">
    <location>
        <begin position="110"/>
        <end position="128"/>
    </location>
</feature>
<dbReference type="Pfam" id="PF08449">
    <property type="entry name" value="UAA"/>
    <property type="match status" value="1"/>
</dbReference>
<gene>
    <name evidence="10" type="ORF">M0813_17683</name>
</gene>
<feature type="transmembrane region" description="Helical" evidence="9">
    <location>
        <begin position="201"/>
        <end position="222"/>
    </location>
</feature>
<proteinExistence type="inferred from homology"/>
<evidence type="ECO:0000256" key="3">
    <source>
        <dbReference type="ARBA" id="ARBA00022448"/>
    </source>
</evidence>
<feature type="transmembrane region" description="Helical" evidence="9">
    <location>
        <begin position="409"/>
        <end position="428"/>
    </location>
</feature>
<organism evidence="10 11">
    <name type="scientific">Anaeramoeba flamelloides</name>
    <dbReference type="NCBI Taxonomy" id="1746091"/>
    <lineage>
        <taxon>Eukaryota</taxon>
        <taxon>Metamonada</taxon>
        <taxon>Anaeramoebidae</taxon>
        <taxon>Anaeramoeba</taxon>
    </lineage>
</organism>
<keyword evidence="11" id="KW-1185">Reference proteome</keyword>
<evidence type="ECO:0000256" key="8">
    <source>
        <dbReference type="SAM" id="MobiDB-lite"/>
    </source>
</evidence>
<dbReference type="EMBL" id="JAOAOG010000114">
    <property type="protein sequence ID" value="KAJ6248348.1"/>
    <property type="molecule type" value="Genomic_DNA"/>
</dbReference>
<comment type="subcellular location">
    <subcellularLocation>
        <location evidence="1">Endoplasmic reticulum membrane</location>
        <topology evidence="1">Multi-pass membrane protein</topology>
    </subcellularLocation>
</comment>
<feature type="compositionally biased region" description="Low complexity" evidence="8">
    <location>
        <begin position="131"/>
        <end position="143"/>
    </location>
</feature>
<keyword evidence="7 9" id="KW-0472">Membrane</keyword>
<evidence type="ECO:0000313" key="10">
    <source>
        <dbReference type="EMBL" id="KAJ6248348.1"/>
    </source>
</evidence>
<dbReference type="Proteomes" id="UP001150062">
    <property type="component" value="Unassembled WGS sequence"/>
</dbReference>
<feature type="transmembrane region" description="Helical" evidence="9">
    <location>
        <begin position="353"/>
        <end position="375"/>
    </location>
</feature>
<evidence type="ECO:0000256" key="9">
    <source>
        <dbReference type="SAM" id="Phobius"/>
    </source>
</evidence>
<evidence type="ECO:0000256" key="1">
    <source>
        <dbReference type="ARBA" id="ARBA00004477"/>
    </source>
</evidence>
<evidence type="ECO:0000256" key="2">
    <source>
        <dbReference type="ARBA" id="ARBA00010694"/>
    </source>
</evidence>
<sequence>MVEYAKKKIVSLIFTILGIYVTWTLYSLSLEKILYGDWVGGKFYFPLTLIITNSTIGYLISSSFQYLSKRFFEAQDLSKNKTTLLKDNFGSRGSKFGIKNVNGYGHENENENENENANENANENENENENSKVNSNKNANVNEYDSENENENGYGVRSLDGNQKVRSMKHKKEYRNENLGTKLLQNEKLVAESTNIPYLKFFFVSFMQTISYVSGVIAFNYTNYPLQILVKSCKPISILLLGSLFYKKKYPISRYATIVVMCGGIALFSSQQNLKKSKSENIMLSLILLSLALFSDGLYSQHLDHLHKQYPSNSVFRSMNWVNFWLIVCVLPIWLFNTKERTHFIPFIQENPMVIYLLILSGFLAGIGQIFIYLCLKNFDSLVVSVITTTRKFLTILLSIIYFKHPLTTKQWFSVFLVFGSLLIDIMLRENVFIKLKNK</sequence>
<feature type="transmembrane region" description="Helical" evidence="9">
    <location>
        <begin position="43"/>
        <end position="61"/>
    </location>
</feature>
<keyword evidence="4 9" id="KW-0812">Transmembrane</keyword>
<feature type="region of interest" description="Disordered" evidence="8">
    <location>
        <begin position="100"/>
        <end position="171"/>
    </location>
</feature>
<dbReference type="PANTHER" id="PTHR10778:SF10">
    <property type="entry name" value="SOLUTE CARRIER FAMILY 35 MEMBER B1"/>
    <property type="match status" value="1"/>
</dbReference>
<comment type="similarity">
    <text evidence="2">Belongs to the nucleotide-sugar transporter family. SLC35B subfamily.</text>
</comment>
<dbReference type="InterPro" id="IPR013657">
    <property type="entry name" value="SCL35B1-4/HUT1"/>
</dbReference>
<keyword evidence="3" id="KW-0813">Transport</keyword>
<dbReference type="InterPro" id="IPR037185">
    <property type="entry name" value="EmrE-like"/>
</dbReference>
<evidence type="ECO:0000256" key="5">
    <source>
        <dbReference type="ARBA" id="ARBA00022824"/>
    </source>
</evidence>
<evidence type="ECO:0000256" key="6">
    <source>
        <dbReference type="ARBA" id="ARBA00022989"/>
    </source>
</evidence>
<comment type="caution">
    <text evidence="10">The sequence shown here is derived from an EMBL/GenBank/DDBJ whole genome shotgun (WGS) entry which is preliminary data.</text>
</comment>
<feature type="transmembrane region" description="Helical" evidence="9">
    <location>
        <begin position="9"/>
        <end position="28"/>
    </location>
</feature>
<name>A0ABQ8YUR4_9EUKA</name>
<keyword evidence="5" id="KW-0256">Endoplasmic reticulum</keyword>
<keyword evidence="6 9" id="KW-1133">Transmembrane helix</keyword>
<evidence type="ECO:0000256" key="7">
    <source>
        <dbReference type="ARBA" id="ARBA00023136"/>
    </source>
</evidence>
<feature type="transmembrane region" description="Helical" evidence="9">
    <location>
        <begin position="253"/>
        <end position="270"/>
    </location>
</feature>
<dbReference type="SUPFAM" id="SSF103481">
    <property type="entry name" value="Multidrug resistance efflux transporter EmrE"/>
    <property type="match status" value="1"/>
</dbReference>
<protein>
    <submittedName>
        <fullName evidence="10">Solute carrier family 35 member b1</fullName>
    </submittedName>
</protein>
<dbReference type="PANTHER" id="PTHR10778">
    <property type="entry name" value="SOLUTE CARRIER FAMILY 35 MEMBER B"/>
    <property type="match status" value="1"/>
</dbReference>
<feature type="transmembrane region" description="Helical" evidence="9">
    <location>
        <begin position="282"/>
        <end position="299"/>
    </location>
</feature>
<feature type="transmembrane region" description="Helical" evidence="9">
    <location>
        <begin position="320"/>
        <end position="337"/>
    </location>
</feature>
<feature type="transmembrane region" description="Helical" evidence="9">
    <location>
        <begin position="382"/>
        <end position="403"/>
    </location>
</feature>